<dbReference type="AlphaFoldDB" id="A0A7J7LHC1"/>
<evidence type="ECO:0000313" key="2">
    <source>
        <dbReference type="EMBL" id="KAF6142071.1"/>
    </source>
</evidence>
<proteinExistence type="predicted"/>
<keyword evidence="3" id="KW-1185">Reference proteome</keyword>
<keyword evidence="1" id="KW-0812">Transmembrane</keyword>
<evidence type="ECO:0000256" key="1">
    <source>
        <dbReference type="SAM" id="Phobius"/>
    </source>
</evidence>
<name>A0A7J7LHC1_9MAGN</name>
<dbReference type="OrthoDB" id="1308at2759"/>
<dbReference type="Proteomes" id="UP000541444">
    <property type="component" value="Unassembled WGS sequence"/>
</dbReference>
<gene>
    <name evidence="2" type="ORF">GIB67_001268</name>
</gene>
<protein>
    <submittedName>
        <fullName evidence="2">Uncharacterized protein</fullName>
    </submittedName>
</protein>
<keyword evidence="1" id="KW-0472">Membrane</keyword>
<sequence>MFSYFDFGHVFIQSLSEDLAFTVYKDAFILHFSMFSLCLLYVFLEPLTGKVWGLDNFEPYPALLVNSEAKKYKIVLLQHRDLLEKLFDGLSATGDFAWSSVMASIPSSTQQSKYVPLPDDITLMIHKFPSLELIILGMVRPFLLMMPPSVQ</sequence>
<keyword evidence="1" id="KW-1133">Transmembrane helix</keyword>
<reference evidence="2 3" key="1">
    <citation type="journal article" date="2020" name="IScience">
        <title>Genome Sequencing of the Endangered Kingdonia uniflora (Circaeasteraceae, Ranunculales) Reveals Potential Mechanisms of Evolutionary Specialization.</title>
        <authorList>
            <person name="Sun Y."/>
            <person name="Deng T."/>
            <person name="Zhang A."/>
            <person name="Moore M.J."/>
            <person name="Landis J.B."/>
            <person name="Lin N."/>
            <person name="Zhang H."/>
            <person name="Zhang X."/>
            <person name="Huang J."/>
            <person name="Zhang X."/>
            <person name="Sun H."/>
            <person name="Wang H."/>
        </authorList>
    </citation>
    <scope>NUCLEOTIDE SEQUENCE [LARGE SCALE GENOMIC DNA]</scope>
    <source>
        <strain evidence="2">TB1705</strain>
        <tissue evidence="2">Leaf</tissue>
    </source>
</reference>
<organism evidence="2 3">
    <name type="scientific">Kingdonia uniflora</name>
    <dbReference type="NCBI Taxonomy" id="39325"/>
    <lineage>
        <taxon>Eukaryota</taxon>
        <taxon>Viridiplantae</taxon>
        <taxon>Streptophyta</taxon>
        <taxon>Embryophyta</taxon>
        <taxon>Tracheophyta</taxon>
        <taxon>Spermatophyta</taxon>
        <taxon>Magnoliopsida</taxon>
        <taxon>Ranunculales</taxon>
        <taxon>Circaeasteraceae</taxon>
        <taxon>Kingdonia</taxon>
    </lineage>
</organism>
<accession>A0A7J7LHC1</accession>
<evidence type="ECO:0000313" key="3">
    <source>
        <dbReference type="Proteomes" id="UP000541444"/>
    </source>
</evidence>
<dbReference type="EMBL" id="JACGCM010002282">
    <property type="protein sequence ID" value="KAF6142071.1"/>
    <property type="molecule type" value="Genomic_DNA"/>
</dbReference>
<comment type="caution">
    <text evidence="2">The sequence shown here is derived from an EMBL/GenBank/DDBJ whole genome shotgun (WGS) entry which is preliminary data.</text>
</comment>
<feature type="transmembrane region" description="Helical" evidence="1">
    <location>
        <begin position="27"/>
        <end position="44"/>
    </location>
</feature>